<gene>
    <name evidence="1" type="ORF">H9S92_14420</name>
</gene>
<reference evidence="1" key="1">
    <citation type="submission" date="2020-08" db="EMBL/GenBank/DDBJ databases">
        <title>Lewinella bacteria from marine environments.</title>
        <authorList>
            <person name="Zhong Y."/>
        </authorList>
    </citation>
    <scope>NUCLEOTIDE SEQUENCE</scope>
    <source>
        <strain evidence="1">KCTC 42187</strain>
    </source>
</reference>
<evidence type="ECO:0008006" key="3">
    <source>
        <dbReference type="Google" id="ProtNLM"/>
    </source>
</evidence>
<evidence type="ECO:0000313" key="2">
    <source>
        <dbReference type="Proteomes" id="UP000650081"/>
    </source>
</evidence>
<proteinExistence type="predicted"/>
<organism evidence="1 2">
    <name type="scientific">Neolewinella lacunae</name>
    <dbReference type="NCBI Taxonomy" id="1517758"/>
    <lineage>
        <taxon>Bacteria</taxon>
        <taxon>Pseudomonadati</taxon>
        <taxon>Bacteroidota</taxon>
        <taxon>Saprospiria</taxon>
        <taxon>Saprospirales</taxon>
        <taxon>Lewinellaceae</taxon>
        <taxon>Neolewinella</taxon>
    </lineage>
</organism>
<dbReference type="SUPFAM" id="SSF160631">
    <property type="entry name" value="SMI1/KNR4-like"/>
    <property type="match status" value="1"/>
</dbReference>
<keyword evidence="2" id="KW-1185">Reference proteome</keyword>
<dbReference type="RefSeq" id="WP_187467400.1">
    <property type="nucleotide sequence ID" value="NZ_JACSIT010000135.1"/>
</dbReference>
<protein>
    <recommendedName>
        <fullName evidence="3">Knr4/Smi1-like domain-containing protein</fullName>
    </recommendedName>
</protein>
<evidence type="ECO:0000313" key="1">
    <source>
        <dbReference type="EMBL" id="MBC6995365.1"/>
    </source>
</evidence>
<dbReference type="Gene3D" id="3.40.1580.10">
    <property type="entry name" value="SMI1/KNR4-like"/>
    <property type="match status" value="1"/>
</dbReference>
<name>A0A923T893_9BACT</name>
<dbReference type="InterPro" id="IPR037883">
    <property type="entry name" value="Knr4/Smi1-like_sf"/>
</dbReference>
<dbReference type="Proteomes" id="UP000650081">
    <property type="component" value="Unassembled WGS sequence"/>
</dbReference>
<accession>A0A923T893</accession>
<comment type="caution">
    <text evidence="1">The sequence shown here is derived from an EMBL/GenBank/DDBJ whole genome shotgun (WGS) entry which is preliminary data.</text>
</comment>
<sequence length="258" mass="30526">MNTIPKDVLEFLKEKSSIAFSTYVVNELKKLDVGGYFIQYCRSIVYNSIGDIKRFKRIREIDDPRDVISLGDEEDGMFHWYSIPLSKISEFEREKVWYITKRLQEDIPIEIYNDNSGESIGETINKLKNIDDEGFSVEELRRVFGRKYSELPSAYLEFLKQMGKRNNVFVGIDHSPFELRSYKESAYASQYFEPIWDEVRKELNNYFIFLSSQGCSWFMFKKDPRDNNPEIFLLTESSLDVKSIYPTFIDMLRTLTKK</sequence>
<dbReference type="AlphaFoldDB" id="A0A923T893"/>
<dbReference type="EMBL" id="JACSIT010000135">
    <property type="protein sequence ID" value="MBC6995365.1"/>
    <property type="molecule type" value="Genomic_DNA"/>
</dbReference>